<accession>X1LN91</accession>
<protein>
    <recommendedName>
        <fullName evidence="2">ChlI/MoxR AAA lid domain-containing protein</fullName>
    </recommendedName>
</protein>
<reference evidence="1" key="1">
    <citation type="journal article" date="2014" name="Front. Microbiol.">
        <title>High frequency of phylogenetically diverse reductive dehalogenase-homologous genes in deep subseafloor sedimentary metagenomes.</title>
        <authorList>
            <person name="Kawai M."/>
            <person name="Futagami T."/>
            <person name="Toyoda A."/>
            <person name="Takaki Y."/>
            <person name="Nishi S."/>
            <person name="Hori S."/>
            <person name="Arai W."/>
            <person name="Tsubouchi T."/>
            <person name="Morono Y."/>
            <person name="Uchiyama I."/>
            <person name="Ito T."/>
            <person name="Fujiyama A."/>
            <person name="Inagaki F."/>
            <person name="Takami H."/>
        </authorList>
    </citation>
    <scope>NUCLEOTIDE SEQUENCE</scope>
    <source>
        <strain evidence="1">Expedition CK06-06</strain>
    </source>
</reference>
<gene>
    <name evidence="1" type="ORF">S06H3_21188</name>
</gene>
<comment type="caution">
    <text evidence="1">The sequence shown here is derived from an EMBL/GenBank/DDBJ whole genome shotgun (WGS) entry which is preliminary data.</text>
</comment>
<dbReference type="Gene3D" id="3.40.50.300">
    <property type="entry name" value="P-loop containing nucleotide triphosphate hydrolases"/>
    <property type="match status" value="1"/>
</dbReference>
<organism evidence="1">
    <name type="scientific">marine sediment metagenome</name>
    <dbReference type="NCBI Taxonomy" id="412755"/>
    <lineage>
        <taxon>unclassified sequences</taxon>
        <taxon>metagenomes</taxon>
        <taxon>ecological metagenomes</taxon>
    </lineage>
</organism>
<dbReference type="SUPFAM" id="SSF52540">
    <property type="entry name" value="P-loop containing nucleoside triphosphate hydrolases"/>
    <property type="match status" value="1"/>
</dbReference>
<evidence type="ECO:0008006" key="2">
    <source>
        <dbReference type="Google" id="ProtNLM"/>
    </source>
</evidence>
<dbReference type="AlphaFoldDB" id="X1LN91"/>
<sequence length="158" mass="18235">EDGMVTFASAKFQGSVPAEVIIIAGANSVSWLTPEQFLRFDFRFKIDPYTVREAQNIADDISMYMGKPKSRDTEKLKKYLKWIRSREAQLSDEVRIKGAKIIKDYIEYSKNTDIRHIQSIWRCALAIARLNYSDVTIEDVRRAIKMLSNNRPVDEVLG</sequence>
<dbReference type="EMBL" id="BARV01011089">
    <property type="protein sequence ID" value="GAI03865.1"/>
    <property type="molecule type" value="Genomic_DNA"/>
</dbReference>
<dbReference type="InterPro" id="IPR027417">
    <property type="entry name" value="P-loop_NTPase"/>
</dbReference>
<name>X1LN91_9ZZZZ</name>
<feature type="non-terminal residue" evidence="1">
    <location>
        <position position="1"/>
    </location>
</feature>
<evidence type="ECO:0000313" key="1">
    <source>
        <dbReference type="EMBL" id="GAI03865.1"/>
    </source>
</evidence>
<proteinExistence type="predicted"/>